<dbReference type="HOGENOM" id="CLU_1702222_0_0_5"/>
<dbReference type="AlphaFoldDB" id="B1M1E2"/>
<dbReference type="KEGG" id="mrd:Mrad2831_4148"/>
<dbReference type="GeneID" id="6140207"/>
<gene>
    <name evidence="1" type="ordered locus">Mrad2831_4148</name>
</gene>
<dbReference type="RefSeq" id="WP_012321073.1">
    <property type="nucleotide sequence ID" value="NC_010505.1"/>
</dbReference>
<dbReference type="EMBL" id="CP001001">
    <property type="protein sequence ID" value="ACB26117.1"/>
    <property type="molecule type" value="Genomic_DNA"/>
</dbReference>
<sequence length="154" mass="16652">MPHARTSRSGPVAPVRRVQTGRVSLTDRCRTLLTERTPDTDAALALLPLAETLWAEHVKARRAVRIAETPTRISRAEAAFQACETVAEAIINAPMPRTSAGLRALSIGVAMAYEGCLDRSEPVHNALWQLVCGVMMSVEGGEPPEGFETFSDRG</sequence>
<protein>
    <submittedName>
        <fullName evidence="1">Uncharacterized protein</fullName>
    </submittedName>
</protein>
<evidence type="ECO:0000313" key="2">
    <source>
        <dbReference type="Proteomes" id="UP000006589"/>
    </source>
</evidence>
<accession>B1M1E2</accession>
<name>B1M1E2_METRJ</name>
<dbReference type="PATRIC" id="fig|426355.14.peg.4238"/>
<reference evidence="1 2" key="1">
    <citation type="submission" date="2008-03" db="EMBL/GenBank/DDBJ databases">
        <title>Complete sequence of chromosome of Methylobacterium radiotolerans JCM 2831.</title>
        <authorList>
            <consortium name="US DOE Joint Genome Institute"/>
            <person name="Copeland A."/>
            <person name="Lucas S."/>
            <person name="Lapidus A."/>
            <person name="Glavina del Rio T."/>
            <person name="Dalin E."/>
            <person name="Tice H."/>
            <person name="Bruce D."/>
            <person name="Goodwin L."/>
            <person name="Pitluck S."/>
            <person name="Kiss H."/>
            <person name="Brettin T."/>
            <person name="Detter J.C."/>
            <person name="Han C."/>
            <person name="Kuske C.R."/>
            <person name="Schmutz J."/>
            <person name="Larimer F."/>
            <person name="Land M."/>
            <person name="Hauser L."/>
            <person name="Kyrpides N."/>
            <person name="Mikhailova N."/>
            <person name="Marx C.J."/>
            <person name="Richardson P."/>
        </authorList>
    </citation>
    <scope>NUCLEOTIDE SEQUENCE [LARGE SCALE GENOMIC DNA]</scope>
    <source>
        <strain evidence="2">ATCC 27329 / DSM 1819 / JCM 2831 / NBRC 15690 / NCIMB 10815 / 0-1</strain>
    </source>
</reference>
<dbReference type="Proteomes" id="UP000006589">
    <property type="component" value="Chromosome"/>
</dbReference>
<organism evidence="1 2">
    <name type="scientific">Methylobacterium radiotolerans (strain ATCC 27329 / DSM 1819 / JCM 2831 / NBRC 15690 / NCIMB 10815 / 0-1)</name>
    <dbReference type="NCBI Taxonomy" id="426355"/>
    <lineage>
        <taxon>Bacteria</taxon>
        <taxon>Pseudomonadati</taxon>
        <taxon>Pseudomonadota</taxon>
        <taxon>Alphaproteobacteria</taxon>
        <taxon>Hyphomicrobiales</taxon>
        <taxon>Methylobacteriaceae</taxon>
        <taxon>Methylobacterium</taxon>
    </lineage>
</organism>
<evidence type="ECO:0000313" key="1">
    <source>
        <dbReference type="EMBL" id="ACB26117.1"/>
    </source>
</evidence>
<proteinExistence type="predicted"/>